<reference evidence="1" key="1">
    <citation type="submission" date="2018-02" db="EMBL/GenBank/DDBJ databases">
        <title>Rhizophora mucronata_Transcriptome.</title>
        <authorList>
            <person name="Meera S.P."/>
            <person name="Sreeshan A."/>
            <person name="Augustine A."/>
        </authorList>
    </citation>
    <scope>NUCLEOTIDE SEQUENCE</scope>
    <source>
        <tissue evidence="1">Leaf</tissue>
    </source>
</reference>
<protein>
    <submittedName>
        <fullName evidence="1">Uncharacterized protein</fullName>
    </submittedName>
</protein>
<evidence type="ECO:0000313" key="1">
    <source>
        <dbReference type="EMBL" id="MBX73012.1"/>
    </source>
</evidence>
<sequence>MMNYLNLLCILYVHLIASVKLFSLGKSLKGRF</sequence>
<proteinExistence type="predicted"/>
<name>A0A2P2R197_RHIMU</name>
<dbReference type="EMBL" id="GGEC01092528">
    <property type="protein sequence ID" value="MBX73012.1"/>
    <property type="molecule type" value="Transcribed_RNA"/>
</dbReference>
<accession>A0A2P2R197</accession>
<dbReference type="AlphaFoldDB" id="A0A2P2R197"/>
<organism evidence="1">
    <name type="scientific">Rhizophora mucronata</name>
    <name type="common">Asiatic mangrove</name>
    <dbReference type="NCBI Taxonomy" id="61149"/>
    <lineage>
        <taxon>Eukaryota</taxon>
        <taxon>Viridiplantae</taxon>
        <taxon>Streptophyta</taxon>
        <taxon>Embryophyta</taxon>
        <taxon>Tracheophyta</taxon>
        <taxon>Spermatophyta</taxon>
        <taxon>Magnoliopsida</taxon>
        <taxon>eudicotyledons</taxon>
        <taxon>Gunneridae</taxon>
        <taxon>Pentapetalae</taxon>
        <taxon>rosids</taxon>
        <taxon>fabids</taxon>
        <taxon>Malpighiales</taxon>
        <taxon>Rhizophoraceae</taxon>
        <taxon>Rhizophora</taxon>
    </lineage>
</organism>